<sequence>MLSEIYQTEISYDFLLKQIGRLNQQCNMERILVQLQIVIKKAGRNIQIVSKLLLKQKMYVKTNEIREQKELCHLIVKPVSNGSYARRIDLKQLVIKRTSVIIKGIGEQQLLQTMQEYEVEDEIKKKQALIERLNYFKINEQEYQFIFYSGQYNYIEAYQQNELGYIRPWQVNMERVNHGWIKNLVFKPMNKIIETLAQTSSKAIKQRMSQMLTIALKSKIKEIQEDEERIKYSCQEIFISSFGNQISQTSINEPWWFKVPNAYVEEQFLGKIFIYWCNIPPFDANLQIAVRVHMLRWPKKVHDLVTINNLTYPLFIQFVFSHSGRFFMLWNHYPVVSFINYQWNSISCFEPFYHDQNYFYNLPNGDYDQCPFTKFFQKCKFRSSKPPFNLDLDLRHYQTKCVDSNQQKTITIQN</sequence>
<dbReference type="AlphaFoldDB" id="A0A8S1WXC1"/>
<organism evidence="1 2">
    <name type="scientific">Paramecium pentaurelia</name>
    <dbReference type="NCBI Taxonomy" id="43138"/>
    <lineage>
        <taxon>Eukaryota</taxon>
        <taxon>Sar</taxon>
        <taxon>Alveolata</taxon>
        <taxon>Ciliophora</taxon>
        <taxon>Intramacronucleata</taxon>
        <taxon>Oligohymenophorea</taxon>
        <taxon>Peniculida</taxon>
        <taxon>Parameciidae</taxon>
        <taxon>Paramecium</taxon>
    </lineage>
</organism>
<reference evidence="1" key="1">
    <citation type="submission" date="2021-01" db="EMBL/GenBank/DDBJ databases">
        <authorList>
            <consortium name="Genoscope - CEA"/>
            <person name="William W."/>
        </authorList>
    </citation>
    <scope>NUCLEOTIDE SEQUENCE</scope>
</reference>
<proteinExistence type="predicted"/>
<comment type="caution">
    <text evidence="1">The sequence shown here is derived from an EMBL/GenBank/DDBJ whole genome shotgun (WGS) entry which is preliminary data.</text>
</comment>
<evidence type="ECO:0000313" key="2">
    <source>
        <dbReference type="Proteomes" id="UP000689195"/>
    </source>
</evidence>
<keyword evidence="2" id="KW-1185">Reference proteome</keyword>
<accession>A0A8S1WXC1</accession>
<protein>
    <submittedName>
        <fullName evidence="1">Uncharacterized protein</fullName>
    </submittedName>
</protein>
<dbReference type="EMBL" id="CAJJDO010000107">
    <property type="protein sequence ID" value="CAD8194493.1"/>
    <property type="molecule type" value="Genomic_DNA"/>
</dbReference>
<name>A0A8S1WXC1_9CILI</name>
<evidence type="ECO:0000313" key="1">
    <source>
        <dbReference type="EMBL" id="CAD8194493.1"/>
    </source>
</evidence>
<dbReference type="Proteomes" id="UP000689195">
    <property type="component" value="Unassembled WGS sequence"/>
</dbReference>
<gene>
    <name evidence="1" type="ORF">PPENT_87.1.T1070011</name>
</gene>